<dbReference type="Proteomes" id="UP000608024">
    <property type="component" value="Unassembled WGS sequence"/>
</dbReference>
<organism evidence="1 2">
    <name type="scientific">Streptomyces longispororuber</name>
    <dbReference type="NCBI Taxonomy" id="68230"/>
    <lineage>
        <taxon>Bacteria</taxon>
        <taxon>Bacillati</taxon>
        <taxon>Actinomycetota</taxon>
        <taxon>Actinomycetes</taxon>
        <taxon>Kitasatosporales</taxon>
        <taxon>Streptomycetaceae</taxon>
        <taxon>Streptomyces</taxon>
    </lineage>
</organism>
<evidence type="ECO:0000313" key="2">
    <source>
        <dbReference type="Proteomes" id="UP000608024"/>
    </source>
</evidence>
<keyword evidence="2" id="KW-1185">Reference proteome</keyword>
<comment type="caution">
    <text evidence="1">The sequence shown here is derived from an EMBL/GenBank/DDBJ whole genome shotgun (WGS) entry which is preliminary data.</text>
</comment>
<proteinExistence type="predicted"/>
<evidence type="ECO:0000313" key="1">
    <source>
        <dbReference type="EMBL" id="GHE66273.1"/>
    </source>
</evidence>
<gene>
    <name evidence="1" type="ORF">GCM10018785_38850</name>
</gene>
<reference evidence="1" key="1">
    <citation type="journal article" date="2014" name="Int. J. Syst. Evol. Microbiol.">
        <title>Complete genome sequence of Corynebacterium casei LMG S-19264T (=DSM 44701T), isolated from a smear-ripened cheese.</title>
        <authorList>
            <consortium name="US DOE Joint Genome Institute (JGI-PGF)"/>
            <person name="Walter F."/>
            <person name="Albersmeier A."/>
            <person name="Kalinowski J."/>
            <person name="Ruckert C."/>
        </authorList>
    </citation>
    <scope>NUCLEOTIDE SEQUENCE</scope>
    <source>
        <strain evidence="1">JCM 4784</strain>
    </source>
</reference>
<protein>
    <submittedName>
        <fullName evidence="1">Uncharacterized protein</fullName>
    </submittedName>
</protein>
<dbReference type="AlphaFoldDB" id="A0A918ZRF7"/>
<name>A0A918ZRF7_9ACTN</name>
<dbReference type="EMBL" id="BNBT01000056">
    <property type="protein sequence ID" value="GHE66273.1"/>
    <property type="molecule type" value="Genomic_DNA"/>
</dbReference>
<reference evidence="1" key="2">
    <citation type="submission" date="2020-09" db="EMBL/GenBank/DDBJ databases">
        <authorList>
            <person name="Sun Q."/>
            <person name="Ohkuma M."/>
        </authorList>
    </citation>
    <scope>NUCLEOTIDE SEQUENCE</scope>
    <source>
        <strain evidence="1">JCM 4784</strain>
    </source>
</reference>
<accession>A0A918ZRF7</accession>
<sequence>MAAAQAARDDLLEGLGTAIESGEDGAWLDWLDGVEYPGDDAGPQSAADALAADNDSQLQSLWREQVDGYLGYRVRIRTNYTVGDSIIPGTETQHATAEATAVIAPRCDVAPADDPEESVEFSCNGEPFEIDPEDFDMDDLPDASDMFAVHLAK</sequence>